<name>A0A160SXB0_9CHLR</name>
<keyword evidence="2" id="KW-1185">Reference proteome</keyword>
<reference evidence="1" key="1">
    <citation type="submission" date="2016-01" db="EMBL/GenBank/DDBJ databases">
        <authorList>
            <person name="Mcilroy J.S."/>
            <person name="Karst M S."/>
            <person name="Albertsen M."/>
        </authorList>
    </citation>
    <scope>NUCLEOTIDE SEQUENCE</scope>
    <source>
        <strain evidence="1">Cfx-K</strain>
    </source>
</reference>
<proteinExistence type="predicted"/>
<evidence type="ECO:0000313" key="2">
    <source>
        <dbReference type="Proteomes" id="UP000215027"/>
    </source>
</evidence>
<dbReference type="RefSeq" id="WP_095041578.1">
    <property type="nucleotide sequence ID" value="NZ_LN890655.1"/>
</dbReference>
<evidence type="ECO:0000313" key="1">
    <source>
        <dbReference type="EMBL" id="CUS01901.1"/>
    </source>
</evidence>
<dbReference type="AlphaFoldDB" id="A0A160SXB0"/>
<dbReference type="KEGG" id="pbf:CFX0092_A0020"/>
<dbReference type="Proteomes" id="UP000215027">
    <property type="component" value="Chromosome I"/>
</dbReference>
<accession>A0A160SXB0</accession>
<dbReference type="EMBL" id="LN890655">
    <property type="protein sequence ID" value="CUS01901.1"/>
    <property type="molecule type" value="Genomic_DNA"/>
</dbReference>
<sequence>MTTITETIWPAVVSTVGFEEDNSLLAMHFSEIEEEAENVLELLTVLRNNAYHSDRDQARDTAADLTIALEHLSHHLGELLPRLQEQLDIQP</sequence>
<protein>
    <submittedName>
        <fullName evidence="1">Uncharacterized protein</fullName>
    </submittedName>
</protein>
<gene>
    <name evidence="1" type="ORF">CFX0092_A0020</name>
</gene>
<organism evidence="1 2">
    <name type="scientific">Candidatus Promineifilum breve</name>
    <dbReference type="NCBI Taxonomy" id="1806508"/>
    <lineage>
        <taxon>Bacteria</taxon>
        <taxon>Bacillati</taxon>
        <taxon>Chloroflexota</taxon>
        <taxon>Ardenticatenia</taxon>
        <taxon>Candidatus Promineifilales</taxon>
        <taxon>Candidatus Promineifilaceae</taxon>
        <taxon>Candidatus Promineifilum</taxon>
    </lineage>
</organism>